<evidence type="ECO:0000256" key="1">
    <source>
        <dbReference type="SAM" id="Phobius"/>
    </source>
</evidence>
<keyword evidence="1" id="KW-1133">Transmembrane helix</keyword>
<evidence type="ECO:0000313" key="2">
    <source>
        <dbReference type="EMBL" id="WNY26570.1"/>
    </source>
</evidence>
<accession>A0AA96ZV82</accession>
<keyword evidence="1" id="KW-0472">Membrane</keyword>
<reference evidence="2 3" key="1">
    <citation type="submission" date="2023-07" db="EMBL/GenBank/DDBJ databases">
        <title>Closed genome sequence of Methanosarcinaceae archaeon Am2.</title>
        <authorList>
            <person name="Poehlein A."/>
            <person name="Protasov E."/>
            <person name="Platt K."/>
            <person name="Reeh H."/>
            <person name="Daniel R."/>
            <person name="Brune A."/>
        </authorList>
    </citation>
    <scope>NUCLEOTIDE SEQUENCE [LARGE SCALE GENOMIC DNA]</scope>
    <source>
        <strain evidence="2 3">Am2</strain>
    </source>
</reference>
<feature type="transmembrane region" description="Helical" evidence="1">
    <location>
        <begin position="201"/>
        <end position="220"/>
    </location>
</feature>
<dbReference type="EMBL" id="CP131061">
    <property type="protein sequence ID" value="WNY26570.1"/>
    <property type="molecule type" value="Genomic_DNA"/>
</dbReference>
<keyword evidence="3" id="KW-1185">Reference proteome</keyword>
<keyword evidence="1" id="KW-0812">Transmembrane</keyword>
<sequence>MTQKYGRRFFFLSLSFFVLFSSLFSLFCFASPAIAADSEGTVIIRDNIGNYTHLDVLESRSYFLMNEGDVEKFKEGYELHLVGSGSGDNVLVELRNTDGPAPKYITSVMMKDGDYFYCSRLLNGEYYLVLSFKLDKSYLNSTGVISGFSMLNQYQDPYYFEKTDTGWFVKVTNSPNPILPDNPLPVKDNGSGPDISGGSSTMILILASVAAVLIIATLTFRKIIPKK</sequence>
<organism evidence="2 3">
    <name type="scientific">Methanolapillus ohkumae</name>
    <dbReference type="NCBI Taxonomy" id="3028298"/>
    <lineage>
        <taxon>Archaea</taxon>
        <taxon>Methanobacteriati</taxon>
        <taxon>Methanobacteriota</taxon>
        <taxon>Stenosarchaea group</taxon>
        <taxon>Methanomicrobia</taxon>
        <taxon>Methanosarcinales</taxon>
        <taxon>Methanosarcinaceae</taxon>
        <taxon>Methanolapillus</taxon>
    </lineage>
</organism>
<dbReference type="GeneID" id="89227737"/>
<gene>
    <name evidence="2" type="ORF">MsAm2_03370</name>
</gene>
<evidence type="ECO:0000313" key="3">
    <source>
        <dbReference type="Proteomes" id="UP001304970"/>
    </source>
</evidence>
<proteinExistence type="predicted"/>
<protein>
    <recommendedName>
        <fullName evidence="4">S-layer family duplication domain-containing protein</fullName>
    </recommendedName>
</protein>
<dbReference type="Proteomes" id="UP001304970">
    <property type="component" value="Chromosome"/>
</dbReference>
<dbReference type="AlphaFoldDB" id="A0AA96ZV82"/>
<name>A0AA96ZV82_9EURY</name>
<evidence type="ECO:0008006" key="4">
    <source>
        <dbReference type="Google" id="ProtNLM"/>
    </source>
</evidence>
<dbReference type="RefSeq" id="WP_338098091.1">
    <property type="nucleotide sequence ID" value="NZ_CP131061.1"/>
</dbReference>